<evidence type="ECO:0000313" key="1">
    <source>
        <dbReference type="EMBL" id="CAG5124100.1"/>
    </source>
</evidence>
<dbReference type="AlphaFoldDB" id="A0A8S3Z8P6"/>
<sequence>TLGQLEQWDVHNPTTFQHPMVPYDVLVHPLSLPSHPLLVEREFTHDIIHQDSVRDDKDQNIPSVSPQVDLTAKPASITDDDTIKAMLRERSFGSATGK</sequence>
<proteinExistence type="predicted"/>
<protein>
    <submittedName>
        <fullName evidence="1">Uncharacterized protein</fullName>
    </submittedName>
</protein>
<reference evidence="1" key="1">
    <citation type="submission" date="2021-04" db="EMBL/GenBank/DDBJ databases">
        <authorList>
            <consortium name="Molecular Ecology Group"/>
        </authorList>
    </citation>
    <scope>NUCLEOTIDE SEQUENCE</scope>
</reference>
<dbReference type="EMBL" id="CAJHNH020001696">
    <property type="protein sequence ID" value="CAG5124100.1"/>
    <property type="molecule type" value="Genomic_DNA"/>
</dbReference>
<gene>
    <name evidence="1" type="ORF">CUNI_LOCUS9658</name>
</gene>
<name>A0A8S3Z8P6_9EUPU</name>
<evidence type="ECO:0000313" key="2">
    <source>
        <dbReference type="Proteomes" id="UP000678393"/>
    </source>
</evidence>
<dbReference type="Proteomes" id="UP000678393">
    <property type="component" value="Unassembled WGS sequence"/>
</dbReference>
<feature type="non-terminal residue" evidence="1">
    <location>
        <position position="1"/>
    </location>
</feature>
<comment type="caution">
    <text evidence="1">The sequence shown here is derived from an EMBL/GenBank/DDBJ whole genome shotgun (WGS) entry which is preliminary data.</text>
</comment>
<organism evidence="1 2">
    <name type="scientific">Candidula unifasciata</name>
    <dbReference type="NCBI Taxonomy" id="100452"/>
    <lineage>
        <taxon>Eukaryota</taxon>
        <taxon>Metazoa</taxon>
        <taxon>Spiralia</taxon>
        <taxon>Lophotrochozoa</taxon>
        <taxon>Mollusca</taxon>
        <taxon>Gastropoda</taxon>
        <taxon>Heterobranchia</taxon>
        <taxon>Euthyneura</taxon>
        <taxon>Panpulmonata</taxon>
        <taxon>Eupulmonata</taxon>
        <taxon>Stylommatophora</taxon>
        <taxon>Helicina</taxon>
        <taxon>Helicoidea</taxon>
        <taxon>Geomitridae</taxon>
        <taxon>Candidula</taxon>
    </lineage>
</organism>
<feature type="non-terminal residue" evidence="1">
    <location>
        <position position="98"/>
    </location>
</feature>
<keyword evidence="2" id="KW-1185">Reference proteome</keyword>
<accession>A0A8S3Z8P6</accession>